<accession>A0A401GQ67</accession>
<keyword evidence="3" id="KW-1185">Reference proteome</keyword>
<organism evidence="2 3">
    <name type="scientific">Sparassis crispa</name>
    <dbReference type="NCBI Taxonomy" id="139825"/>
    <lineage>
        <taxon>Eukaryota</taxon>
        <taxon>Fungi</taxon>
        <taxon>Dikarya</taxon>
        <taxon>Basidiomycota</taxon>
        <taxon>Agaricomycotina</taxon>
        <taxon>Agaricomycetes</taxon>
        <taxon>Polyporales</taxon>
        <taxon>Sparassidaceae</taxon>
        <taxon>Sparassis</taxon>
    </lineage>
</organism>
<dbReference type="EMBL" id="BFAD01000006">
    <property type="protein sequence ID" value="GBE84367.1"/>
    <property type="molecule type" value="Genomic_DNA"/>
</dbReference>
<gene>
    <name evidence="2" type="ORF">SCP_0603460</name>
</gene>
<name>A0A401GQ67_9APHY</name>
<proteinExistence type="predicted"/>
<feature type="region of interest" description="Disordered" evidence="1">
    <location>
        <begin position="172"/>
        <end position="191"/>
    </location>
</feature>
<dbReference type="InParanoid" id="A0A401GQ67"/>
<sequence>MQDTNIGIDNPSPFQMLRKALLFYLEYANKEHIKYQGSHKTTPPPFDLKGNQGTSDKSTLDLSLYDSDNVHASGALSIEWTMLKLLAFPGAPNTISEMDVERHIGSILTGIFNVRGCTRYSSTTLKYPTILGCFGSYPRPHTACQISAEQLPGIKFCRPLVLAGEAKKQQNYVPQEDAPSGSANPHGKPQVRLPRPASQLAWAFQPALELFIVELITKYKNPGGKTCKEEWDPLAYAPIPSHMVVFGIVYDKDGLVIYSYSPTYKVLDGKVEWMFECRQVSTEYEDCFNGDYTVYKRAQLFRALLAVVTWSDQLTTQWYAHYWLVVDTSSSVTVSYSSLITGSPFYCCCDRLSKAASLSTLSRSVITGPSEDMLALPERVIVDQSKLGYKEASETKGVFPWQVVQSERRNALSEEVGMKMWFEDNGIPYNTQPTMKGSGYLTASNVSQSQLEQVYNWKFYSNYIGDSSQRIGQLVTDHIERLLIVRASSARSGIIKIPKEWCTDTNVEVNEASPSQILRKALRLYTEYANEEHINNEMPLPPPFDLTGDQSSSAEPVLVTLDLSLYDSHNAHSSRALSMEWTILKLLAFPGTQDSISEMDVERHIGSILTGLFNIRGCTRYSSTALKYPTAFACFGSYPRPDAACQISGKELPTIKFCRPLVLAGEAKRRPSPVLQEVAPSGSAIPSDESPVRLPRPASQLAWAFQPTLELFIVDLVTKYRNPDGKTWKKEWNPLAKAKAAIPGQMVVFGIIYDKNGIVIYSYAPTYKVSNGKVNWGFECRQVSTEHEHCFNGEYSVYKRALLLRALLAIVSWSDQLAAKWAHDLTLPPIIAELDEKWGSVAF</sequence>
<protein>
    <submittedName>
        <fullName evidence="2">Uncharacterized protein</fullName>
    </submittedName>
</protein>
<dbReference type="GeneID" id="38781284"/>
<comment type="caution">
    <text evidence="2">The sequence shown here is derived from an EMBL/GenBank/DDBJ whole genome shotgun (WGS) entry which is preliminary data.</text>
</comment>
<evidence type="ECO:0000313" key="2">
    <source>
        <dbReference type="EMBL" id="GBE84367.1"/>
    </source>
</evidence>
<dbReference type="AlphaFoldDB" id="A0A401GQ67"/>
<reference evidence="2 3" key="1">
    <citation type="journal article" date="2018" name="Sci. Rep.">
        <title>Genome sequence of the cauliflower mushroom Sparassis crispa (Hanabiratake) and its association with beneficial usage.</title>
        <authorList>
            <person name="Kiyama R."/>
            <person name="Furutani Y."/>
            <person name="Kawaguchi K."/>
            <person name="Nakanishi T."/>
        </authorList>
    </citation>
    <scope>NUCLEOTIDE SEQUENCE [LARGE SCALE GENOMIC DNA]</scope>
</reference>
<evidence type="ECO:0000313" key="3">
    <source>
        <dbReference type="Proteomes" id="UP000287166"/>
    </source>
</evidence>
<dbReference type="RefSeq" id="XP_027615280.1">
    <property type="nucleotide sequence ID" value="XM_027759479.1"/>
</dbReference>
<dbReference type="Proteomes" id="UP000287166">
    <property type="component" value="Unassembled WGS sequence"/>
</dbReference>
<dbReference type="OrthoDB" id="3052275at2759"/>
<evidence type="ECO:0000256" key="1">
    <source>
        <dbReference type="SAM" id="MobiDB-lite"/>
    </source>
</evidence>